<gene>
    <name evidence="2" type="ORF">CLV75_3922</name>
</gene>
<proteinExistence type="predicted"/>
<reference evidence="2 3" key="1">
    <citation type="submission" date="2018-10" db="EMBL/GenBank/DDBJ databases">
        <title>Genomic Encyclopedia of Archaeal and Bacterial Type Strains, Phase II (KMG-II): from individual species to whole genera.</title>
        <authorList>
            <person name="Goeker M."/>
        </authorList>
    </citation>
    <scope>NUCLEOTIDE SEQUENCE [LARGE SCALE GENOMIC DNA]</scope>
    <source>
        <strain evidence="2 3">DSM 29317</strain>
    </source>
</reference>
<feature type="chain" id="PRO_5019845413" evidence="1">
    <location>
        <begin position="28"/>
        <end position="143"/>
    </location>
</feature>
<keyword evidence="3" id="KW-1185">Reference proteome</keyword>
<feature type="signal peptide" evidence="1">
    <location>
        <begin position="1"/>
        <end position="27"/>
    </location>
</feature>
<dbReference type="EMBL" id="RCCT01000007">
    <property type="protein sequence ID" value="RLJ99998.1"/>
    <property type="molecule type" value="Genomic_DNA"/>
</dbReference>
<sequence length="143" mass="15542">MFNRTLCMGITFALFATTGLKPTTANASDAGDVIAGVALGVLGASIARHHHHHGSHYQKHPSLSPEENAIGLCMHRTHAAMTNQGYYAVDFQRTLSYTTNADGIDLIDLEVARSSDSTDARSYIKAHCAIQNDAVVNFRYSNY</sequence>
<dbReference type="OrthoDB" id="7709238at2"/>
<dbReference type="RefSeq" id="WP_010438266.1">
    <property type="nucleotide sequence ID" value="NZ_AEYW01000004.1"/>
</dbReference>
<evidence type="ECO:0000256" key="1">
    <source>
        <dbReference type="SAM" id="SignalP"/>
    </source>
</evidence>
<protein>
    <submittedName>
        <fullName evidence="2">Uncharacterized protein</fullName>
    </submittedName>
</protein>
<name>A0A497YV99_9RHOB</name>
<organism evidence="2 3">
    <name type="scientific">Ruegeria conchae</name>
    <dbReference type="NCBI Taxonomy" id="981384"/>
    <lineage>
        <taxon>Bacteria</taxon>
        <taxon>Pseudomonadati</taxon>
        <taxon>Pseudomonadota</taxon>
        <taxon>Alphaproteobacteria</taxon>
        <taxon>Rhodobacterales</taxon>
        <taxon>Roseobacteraceae</taxon>
        <taxon>Ruegeria</taxon>
    </lineage>
</organism>
<evidence type="ECO:0000313" key="3">
    <source>
        <dbReference type="Proteomes" id="UP000271700"/>
    </source>
</evidence>
<comment type="caution">
    <text evidence="2">The sequence shown here is derived from an EMBL/GenBank/DDBJ whole genome shotgun (WGS) entry which is preliminary data.</text>
</comment>
<dbReference type="AlphaFoldDB" id="A0A497YV99"/>
<dbReference type="Proteomes" id="UP000271700">
    <property type="component" value="Unassembled WGS sequence"/>
</dbReference>
<keyword evidence="1" id="KW-0732">Signal</keyword>
<evidence type="ECO:0000313" key="2">
    <source>
        <dbReference type="EMBL" id="RLJ99998.1"/>
    </source>
</evidence>
<dbReference type="STRING" id="981384.GCA_000192475_03657"/>
<accession>A0A497YV99</accession>